<dbReference type="AlphaFoldDB" id="A0A853DUQ3"/>
<dbReference type="Gene3D" id="3.90.25.10">
    <property type="entry name" value="UDP-galactose 4-epimerase, domain 1"/>
    <property type="match status" value="1"/>
</dbReference>
<name>A0A853DUQ3_9MICO</name>
<evidence type="ECO:0000259" key="1">
    <source>
        <dbReference type="Pfam" id="PF05368"/>
    </source>
</evidence>
<dbReference type="PANTHER" id="PTHR43162:SF1">
    <property type="entry name" value="PRESTALK A DIFFERENTIATION PROTEIN A"/>
    <property type="match status" value="1"/>
</dbReference>
<evidence type="ECO:0000313" key="3">
    <source>
        <dbReference type="Proteomes" id="UP000521075"/>
    </source>
</evidence>
<dbReference type="Pfam" id="PF05368">
    <property type="entry name" value="NmrA"/>
    <property type="match status" value="1"/>
</dbReference>
<dbReference type="Gene3D" id="3.40.50.720">
    <property type="entry name" value="NAD(P)-binding Rossmann-like Domain"/>
    <property type="match status" value="1"/>
</dbReference>
<dbReference type="SUPFAM" id="SSF51735">
    <property type="entry name" value="NAD(P)-binding Rossmann-fold domains"/>
    <property type="match status" value="1"/>
</dbReference>
<dbReference type="EMBL" id="JACCHJ010000001">
    <property type="protein sequence ID" value="NYK09505.1"/>
    <property type="molecule type" value="Genomic_DNA"/>
</dbReference>
<feature type="domain" description="NmrA-like" evidence="1">
    <location>
        <begin position="2"/>
        <end position="281"/>
    </location>
</feature>
<evidence type="ECO:0000313" key="2">
    <source>
        <dbReference type="EMBL" id="NYK09505.1"/>
    </source>
</evidence>
<dbReference type="Proteomes" id="UP000521075">
    <property type="component" value="Unassembled WGS sequence"/>
</dbReference>
<comment type="caution">
    <text evidence="2">The sequence shown here is derived from an EMBL/GenBank/DDBJ whole genome shotgun (WGS) entry which is preliminary data.</text>
</comment>
<gene>
    <name evidence="2" type="ORF">HNR14_001386</name>
</gene>
<dbReference type="RefSeq" id="WP_179700464.1">
    <property type="nucleotide sequence ID" value="NZ_BAAAHA010000003.1"/>
</dbReference>
<organism evidence="2 3">
    <name type="scientific">Leifsonia naganoensis</name>
    <dbReference type="NCBI Taxonomy" id="150025"/>
    <lineage>
        <taxon>Bacteria</taxon>
        <taxon>Bacillati</taxon>
        <taxon>Actinomycetota</taxon>
        <taxon>Actinomycetes</taxon>
        <taxon>Micrococcales</taxon>
        <taxon>Microbacteriaceae</taxon>
        <taxon>Leifsonia</taxon>
    </lineage>
</organism>
<keyword evidence="3" id="KW-1185">Reference proteome</keyword>
<dbReference type="InterPro" id="IPR051604">
    <property type="entry name" value="Ergot_Alk_Oxidoreductase"/>
</dbReference>
<dbReference type="InterPro" id="IPR008030">
    <property type="entry name" value="NmrA-like"/>
</dbReference>
<dbReference type="PANTHER" id="PTHR43162">
    <property type="match status" value="1"/>
</dbReference>
<sequence>MIVATAPTGLIGGQVLARLLDGGEPIRVVVRDASRLPAEVRDRVEVVEGSHRDPVVVDKAFEGADSVFWLVPADEHAASVYDAYVGFSIPAADAIVRHGVKRVVTVSALGRGTQIYAGYASASNAMEDLIASTGVHFRALVMPSFVDNLIWQVGAMKNAGAFFSPIDGDRKLPAVATRDIAAEAARLLLNPTWTGREDVPLLGPEDLSFNDMAMIISEVLGTPIRFQQVPAQQQKDGFLSRGYSEAMADGMVDMAAAKDQGLDNAVVRTPENTTPTTFREWVEDTLKPAFTA</sequence>
<accession>A0A853DUQ3</accession>
<protein>
    <submittedName>
        <fullName evidence="2">Uncharacterized protein YbjT (DUF2867 family)</fullName>
    </submittedName>
</protein>
<dbReference type="InterPro" id="IPR036291">
    <property type="entry name" value="NAD(P)-bd_dom_sf"/>
</dbReference>
<reference evidence="2 3" key="1">
    <citation type="submission" date="2020-07" db="EMBL/GenBank/DDBJ databases">
        <title>Sequencing the genomes of 1000 actinobacteria strains.</title>
        <authorList>
            <person name="Klenk H.-P."/>
        </authorList>
    </citation>
    <scope>NUCLEOTIDE SEQUENCE [LARGE SCALE GENOMIC DNA]</scope>
    <source>
        <strain evidence="2 3">DSM 15166</strain>
    </source>
</reference>
<proteinExistence type="predicted"/>